<sequence>MKIEYNGKKKEFTIAIISVIRGVTRNKTMTSFLLTFYAPSPPPHIPDRVIEQLLKDNNTLQSLSLDIYDELLPTSLNILEVNTPLTALEWSNNLMASSLLPHIKGLNCLILHKPYPPHLLFLSHPSLHTLTLPLDTAESAIELFNILQTNATLQALRVEIKERINASSMGTSLQKMLTQNQTLKFLEINGSCAFIPSSFLSNGLRHNTSLQQLSVSISLNKRMKTFIKVISQNNNLTELKVNFALNQSYISNCSEEERKQKMTPLFYEQILFAVISMLQSHTAIRLLRIKCEDIDTDSSQPKWKELVQSLYETIFIHPSLEYIEIIVYPPPPPSFLVDTLKDQKKKLICRHREEQPNKPLPIVKL</sequence>
<dbReference type="Gene3D" id="3.80.10.10">
    <property type="entry name" value="Ribonuclease Inhibitor"/>
    <property type="match status" value="1"/>
</dbReference>
<reference evidence="1" key="1">
    <citation type="submission" date="2017-05" db="UniProtKB">
        <authorList>
            <consortium name="EnsemblMetazoa"/>
        </authorList>
    </citation>
    <scope>IDENTIFICATION</scope>
</reference>
<accession>A0A1X7SKW4</accession>
<dbReference type="InterPro" id="IPR032675">
    <property type="entry name" value="LRR_dom_sf"/>
</dbReference>
<dbReference type="AlphaFoldDB" id="A0A1X7SKW4"/>
<organism evidence="1">
    <name type="scientific">Amphimedon queenslandica</name>
    <name type="common">Sponge</name>
    <dbReference type="NCBI Taxonomy" id="400682"/>
    <lineage>
        <taxon>Eukaryota</taxon>
        <taxon>Metazoa</taxon>
        <taxon>Porifera</taxon>
        <taxon>Demospongiae</taxon>
        <taxon>Heteroscleromorpha</taxon>
        <taxon>Haplosclerida</taxon>
        <taxon>Niphatidae</taxon>
        <taxon>Amphimedon</taxon>
    </lineage>
</organism>
<evidence type="ECO:0000313" key="1">
    <source>
        <dbReference type="EnsemblMetazoa" id="Aqu2.1.02687_001"/>
    </source>
</evidence>
<protein>
    <submittedName>
        <fullName evidence="1">Uncharacterized protein</fullName>
    </submittedName>
</protein>
<proteinExistence type="predicted"/>
<dbReference type="InParanoid" id="A0A1X7SKW4"/>
<dbReference type="OrthoDB" id="120976at2759"/>
<dbReference type="EnsemblMetazoa" id="Aqu2.1.02687_001">
    <property type="protein sequence ID" value="Aqu2.1.02687_001"/>
    <property type="gene ID" value="Aqu2.1.02687"/>
</dbReference>
<name>A0A1X7SKW4_AMPQE</name>